<dbReference type="Gene3D" id="3.40.630.30">
    <property type="match status" value="1"/>
</dbReference>
<evidence type="ECO:0000313" key="2">
    <source>
        <dbReference type="Proteomes" id="UP000578819"/>
    </source>
</evidence>
<reference evidence="1 2" key="1">
    <citation type="submission" date="2020-08" db="EMBL/GenBank/DDBJ databases">
        <title>Sequencing the genomes of 1000 actinobacteria strains.</title>
        <authorList>
            <person name="Klenk H.-P."/>
        </authorList>
    </citation>
    <scope>NUCLEOTIDE SEQUENCE [LARGE SCALE GENOMIC DNA]</scope>
    <source>
        <strain evidence="1 2">DSM 45886</strain>
    </source>
</reference>
<dbReference type="EMBL" id="JACHJW010000001">
    <property type="protein sequence ID" value="MBB4957054.1"/>
    <property type="molecule type" value="Genomic_DNA"/>
</dbReference>
<protein>
    <submittedName>
        <fullName evidence="1">GNAT superfamily N-acetyltransferase</fullName>
    </submittedName>
</protein>
<gene>
    <name evidence="1" type="ORF">FHR38_000787</name>
</gene>
<comment type="caution">
    <text evidence="1">The sequence shown here is derived from an EMBL/GenBank/DDBJ whole genome shotgun (WGS) entry which is preliminary data.</text>
</comment>
<sequence length="247" mass="27346">MTLEIVTLADRPDLAPLLDGFDRAWPEFMAWDPMATLYYGVANELYPEFVLLALDPDQPERAVARAYSVPLSWSDADPLPVGGWDRVVQRATLNRLVGAPTNIVSALEICIQPDQRGGGLSARMLTAMGDNARRFGYDTLIAPVRPSGKHTQPDLPMGEYVTQTREDGLPVDPWLRVHVRAGGRIEGIATRSMVVPGTLAEWRSWTGLPFDTTGPVHVPQALVPVYCDVAQDHAVYVEPNVWVRHRL</sequence>
<dbReference type="GO" id="GO:0016740">
    <property type="term" value="F:transferase activity"/>
    <property type="evidence" value="ECO:0007669"/>
    <property type="project" value="UniProtKB-KW"/>
</dbReference>
<dbReference type="SUPFAM" id="SSF55729">
    <property type="entry name" value="Acyl-CoA N-acyltransferases (Nat)"/>
    <property type="match status" value="1"/>
</dbReference>
<dbReference type="InterPro" id="IPR016181">
    <property type="entry name" value="Acyl_CoA_acyltransferase"/>
</dbReference>
<dbReference type="RefSeq" id="WP_184532818.1">
    <property type="nucleotide sequence ID" value="NZ_JACHJW010000001.1"/>
</dbReference>
<proteinExistence type="predicted"/>
<keyword evidence="1" id="KW-0808">Transferase</keyword>
<dbReference type="AlphaFoldDB" id="A0A7W7SLQ9"/>
<organism evidence="1 2">
    <name type="scientific">Micromonospora polyrhachis</name>
    <dbReference type="NCBI Taxonomy" id="1282883"/>
    <lineage>
        <taxon>Bacteria</taxon>
        <taxon>Bacillati</taxon>
        <taxon>Actinomycetota</taxon>
        <taxon>Actinomycetes</taxon>
        <taxon>Micromonosporales</taxon>
        <taxon>Micromonosporaceae</taxon>
        <taxon>Micromonospora</taxon>
    </lineage>
</organism>
<keyword evidence="2" id="KW-1185">Reference proteome</keyword>
<evidence type="ECO:0000313" key="1">
    <source>
        <dbReference type="EMBL" id="MBB4957054.1"/>
    </source>
</evidence>
<dbReference type="Proteomes" id="UP000578819">
    <property type="component" value="Unassembled WGS sequence"/>
</dbReference>
<name>A0A7W7SLQ9_9ACTN</name>
<accession>A0A7W7SLQ9</accession>